<protein>
    <submittedName>
        <fullName evidence="2">Uncharacterized protein</fullName>
    </submittedName>
</protein>
<name>A0A7M1QUB4_9ACTO</name>
<gene>
    <name evidence="2" type="ORF">INS88_09335</name>
</gene>
<dbReference type="Proteomes" id="UP000595053">
    <property type="component" value="Chromosome"/>
</dbReference>
<evidence type="ECO:0000256" key="1">
    <source>
        <dbReference type="SAM" id="MobiDB-lite"/>
    </source>
</evidence>
<accession>A0A7M1QUB4</accession>
<dbReference type="AlphaFoldDB" id="A0A7M1QUB4"/>
<evidence type="ECO:0000313" key="3">
    <source>
        <dbReference type="Proteomes" id="UP000595053"/>
    </source>
</evidence>
<evidence type="ECO:0000313" key="2">
    <source>
        <dbReference type="EMBL" id="QOR45446.1"/>
    </source>
</evidence>
<dbReference type="RefSeq" id="WP_197551018.1">
    <property type="nucleotide sequence ID" value="NZ_CP063213.1"/>
</dbReference>
<sequence>MSIDYLAQRFPYVKLLDSDIRQQVGAPLAHMAESYARAIFDACAASAPAKQPGPIEIDTAINTQTPGKTAYTSEKAGSKTNDTPP</sequence>
<feature type="compositionally biased region" description="Polar residues" evidence="1">
    <location>
        <begin position="60"/>
        <end position="72"/>
    </location>
</feature>
<dbReference type="EMBL" id="CP063213">
    <property type="protein sequence ID" value="QOR45446.1"/>
    <property type="molecule type" value="Genomic_DNA"/>
</dbReference>
<organism evidence="2 3">
    <name type="scientific">Trueperella pecoris</name>
    <dbReference type="NCBI Taxonomy" id="2733571"/>
    <lineage>
        <taxon>Bacteria</taxon>
        <taxon>Bacillati</taxon>
        <taxon>Actinomycetota</taxon>
        <taxon>Actinomycetes</taxon>
        <taxon>Actinomycetales</taxon>
        <taxon>Actinomycetaceae</taxon>
        <taxon>Trueperella</taxon>
    </lineage>
</organism>
<proteinExistence type="predicted"/>
<keyword evidence="3" id="KW-1185">Reference proteome</keyword>
<feature type="region of interest" description="Disordered" evidence="1">
    <location>
        <begin position="54"/>
        <end position="85"/>
    </location>
</feature>
<reference evidence="2 3" key="1">
    <citation type="submission" date="2020-10" db="EMBL/GenBank/DDBJ databases">
        <title>Trueperella pecoris sp. nov. isolated from bovine and porcine specimens.</title>
        <authorList>
            <person name="Schoenecker L."/>
            <person name="Schnydrig P."/>
            <person name="Brodard I."/>
            <person name="Thomann A."/>
            <person name="Hemphill A."/>
            <person name="Rodriguez-Campos S."/>
            <person name="Perreten V."/>
            <person name="Jores J."/>
            <person name="Kittl S."/>
        </authorList>
    </citation>
    <scope>NUCLEOTIDE SEQUENCE [LARGE SCALE GENOMIC DNA]</scope>
    <source>
        <strain evidence="2 3">15A0121</strain>
    </source>
</reference>